<accession>A0A6S6T397</accession>
<dbReference type="Pfam" id="PF01381">
    <property type="entry name" value="HTH_3"/>
    <property type="match status" value="1"/>
</dbReference>
<proteinExistence type="inferred from homology"/>
<organism evidence="3">
    <name type="scientific">uncultured Sulfurovum sp</name>
    <dbReference type="NCBI Taxonomy" id="269237"/>
    <lineage>
        <taxon>Bacteria</taxon>
        <taxon>Pseudomonadati</taxon>
        <taxon>Campylobacterota</taxon>
        <taxon>Epsilonproteobacteria</taxon>
        <taxon>Campylobacterales</taxon>
        <taxon>Sulfurovaceae</taxon>
        <taxon>Sulfurovum</taxon>
        <taxon>environmental samples</taxon>
    </lineage>
</organism>
<dbReference type="SUPFAM" id="SSF47413">
    <property type="entry name" value="lambda repressor-like DNA-binding domains"/>
    <property type="match status" value="1"/>
</dbReference>
<evidence type="ECO:0000313" key="3">
    <source>
        <dbReference type="EMBL" id="CAA6809950.1"/>
    </source>
</evidence>
<dbReference type="Gene3D" id="1.10.10.2910">
    <property type="match status" value="1"/>
</dbReference>
<dbReference type="EMBL" id="CACVAU010000032">
    <property type="protein sequence ID" value="CAA6809950.1"/>
    <property type="molecule type" value="Genomic_DNA"/>
</dbReference>
<dbReference type="InterPro" id="IPR010982">
    <property type="entry name" value="Lambda_DNA-bd_dom_sf"/>
</dbReference>
<evidence type="ECO:0000256" key="1">
    <source>
        <dbReference type="ARBA" id="ARBA00007227"/>
    </source>
</evidence>
<sequence>MIGKRIAQARKSASLSLRALAEVVGVSQTTISKYEKEQSTPDSTMLIKLAKALGVKVAYFFKVDSGVTLSNLEYRKRKVSQKELESIKSKVINLIEKRFELESFYPKAESVKFEVPDGLPKSVQFQYNIDGIAQKLREIWNLGEDPIADLSETLESKGIKVFMIDESAENNFDGLAGLANGEQIITISKDWSGDRQRFTLAHELGHLMLEGRLNSKLDEERASDRFAGAFLLPEKALKERLGENRKSLEIAELAMIKAEFGVSMQVVFIRANQVKIISYEYSNSLWKLFKKEGWDKKEPSEPYPNEKVQRFRQLVLRAVSEECISESKGAELLDMTVKKFHNYRMTGKIDCSYS</sequence>
<name>A0A6S6T397_9BACT</name>
<dbReference type="PROSITE" id="PS50943">
    <property type="entry name" value="HTH_CROC1"/>
    <property type="match status" value="1"/>
</dbReference>
<dbReference type="SMART" id="SM00530">
    <property type="entry name" value="HTH_XRE"/>
    <property type="match status" value="1"/>
</dbReference>
<evidence type="ECO:0000259" key="2">
    <source>
        <dbReference type="PROSITE" id="PS50943"/>
    </source>
</evidence>
<dbReference type="InterPro" id="IPR001387">
    <property type="entry name" value="Cro/C1-type_HTH"/>
</dbReference>
<dbReference type="InterPro" id="IPR052345">
    <property type="entry name" value="Rad_response_metalloprotease"/>
</dbReference>
<dbReference type="AlphaFoldDB" id="A0A6S6T397"/>
<gene>
    <name evidence="3" type="ORF">HELGO_WM13843</name>
</gene>
<dbReference type="PANTHER" id="PTHR43236">
    <property type="entry name" value="ANTITOXIN HIGA1"/>
    <property type="match status" value="1"/>
</dbReference>
<dbReference type="InterPro" id="IPR010359">
    <property type="entry name" value="IrrE_HExxH"/>
</dbReference>
<feature type="domain" description="HTH cro/C1-type" evidence="2">
    <location>
        <begin position="6"/>
        <end position="60"/>
    </location>
</feature>
<dbReference type="PANTHER" id="PTHR43236:SF1">
    <property type="entry name" value="BLL7220 PROTEIN"/>
    <property type="match status" value="1"/>
</dbReference>
<reference evidence="3" key="1">
    <citation type="submission" date="2020-01" db="EMBL/GenBank/DDBJ databases">
        <authorList>
            <person name="Meier V. D."/>
            <person name="Meier V D."/>
        </authorList>
    </citation>
    <scope>NUCLEOTIDE SEQUENCE</scope>
    <source>
        <strain evidence="3">HLG_WM_MAG_05</strain>
    </source>
</reference>
<dbReference type="GO" id="GO:0003677">
    <property type="term" value="F:DNA binding"/>
    <property type="evidence" value="ECO:0007669"/>
    <property type="project" value="InterPro"/>
</dbReference>
<dbReference type="Pfam" id="PF06114">
    <property type="entry name" value="Peptidase_M78"/>
    <property type="match status" value="1"/>
</dbReference>
<comment type="similarity">
    <text evidence="1">Belongs to the short-chain fatty acyl-CoA assimilation regulator (ScfR) family.</text>
</comment>
<protein>
    <submittedName>
        <fullName evidence="3">Transcriptional regulator, XRE family</fullName>
    </submittedName>
</protein>
<dbReference type="CDD" id="cd00093">
    <property type="entry name" value="HTH_XRE"/>
    <property type="match status" value="1"/>
</dbReference>
<dbReference type="Gene3D" id="1.10.260.40">
    <property type="entry name" value="lambda repressor-like DNA-binding domains"/>
    <property type="match status" value="1"/>
</dbReference>